<dbReference type="Pfam" id="PF24481">
    <property type="entry name" value="CT398_CC"/>
    <property type="match status" value="1"/>
</dbReference>
<dbReference type="Gene3D" id="1.10.287.1490">
    <property type="match status" value="1"/>
</dbReference>
<dbReference type="InterPro" id="IPR052376">
    <property type="entry name" value="Oxidative_Scav/Glycosyltrans"/>
</dbReference>
<evidence type="ECO:0000259" key="2">
    <source>
        <dbReference type="Pfam" id="PF02591"/>
    </source>
</evidence>
<proteinExistence type="predicted"/>
<reference evidence="5" key="1">
    <citation type="journal article" date="2019" name="Int. J. Syst. Evol. Microbiol.">
        <title>The Global Catalogue of Microorganisms (GCM) 10K type strain sequencing project: providing services to taxonomists for standard genome sequencing and annotation.</title>
        <authorList>
            <consortium name="The Broad Institute Genomics Platform"/>
            <consortium name="The Broad Institute Genome Sequencing Center for Infectious Disease"/>
            <person name="Wu L."/>
            <person name="Ma J."/>
        </authorList>
    </citation>
    <scope>NUCLEOTIDE SEQUENCE [LARGE SCALE GENOMIC DNA]</scope>
    <source>
        <strain evidence="5">JCM 11496</strain>
    </source>
</reference>
<accession>A0ABW4Q4Y4</accession>
<keyword evidence="5" id="KW-1185">Reference proteome</keyword>
<name>A0ABW4Q4Y4_9MICC</name>
<organism evidence="4 5">
    <name type="scientific">Arthrobacter flavus</name>
    <dbReference type="NCBI Taxonomy" id="95172"/>
    <lineage>
        <taxon>Bacteria</taxon>
        <taxon>Bacillati</taxon>
        <taxon>Actinomycetota</taxon>
        <taxon>Actinomycetes</taxon>
        <taxon>Micrococcales</taxon>
        <taxon>Micrococcaceae</taxon>
        <taxon>Arthrobacter</taxon>
    </lineage>
</organism>
<dbReference type="InterPro" id="IPR003743">
    <property type="entry name" value="Zf-RING_7"/>
</dbReference>
<dbReference type="InterPro" id="IPR056003">
    <property type="entry name" value="CT398_CC_hairpin"/>
</dbReference>
<evidence type="ECO:0000256" key="1">
    <source>
        <dbReference type="SAM" id="Coils"/>
    </source>
</evidence>
<feature type="domain" description="C4-type zinc ribbon" evidence="2">
    <location>
        <begin position="205"/>
        <end position="238"/>
    </location>
</feature>
<evidence type="ECO:0000313" key="4">
    <source>
        <dbReference type="EMBL" id="MFD1845084.1"/>
    </source>
</evidence>
<dbReference type="RefSeq" id="WP_343877066.1">
    <property type="nucleotide sequence ID" value="NZ_BAAAIJ010000002.1"/>
</dbReference>
<feature type="domain" description="CT398-like coiled coil hairpin" evidence="3">
    <location>
        <begin position="15"/>
        <end position="194"/>
    </location>
</feature>
<dbReference type="Proteomes" id="UP001597307">
    <property type="component" value="Unassembled WGS sequence"/>
</dbReference>
<dbReference type="PANTHER" id="PTHR39082:SF1">
    <property type="entry name" value="SCAVENGER RECEPTOR CLASS A MEMBER 3"/>
    <property type="match status" value="1"/>
</dbReference>
<dbReference type="EMBL" id="JBHUGA010000002">
    <property type="protein sequence ID" value="MFD1845084.1"/>
    <property type="molecule type" value="Genomic_DNA"/>
</dbReference>
<gene>
    <name evidence="4" type="ORF">ACFSFX_00540</name>
</gene>
<evidence type="ECO:0000259" key="3">
    <source>
        <dbReference type="Pfam" id="PF24481"/>
    </source>
</evidence>
<keyword evidence="1" id="KW-0175">Coiled coil</keyword>
<comment type="caution">
    <text evidence="4">The sequence shown here is derived from an EMBL/GenBank/DDBJ whole genome shotgun (WGS) entry which is preliminary data.</text>
</comment>
<evidence type="ECO:0000313" key="5">
    <source>
        <dbReference type="Proteomes" id="UP001597307"/>
    </source>
</evidence>
<protein>
    <submittedName>
        <fullName evidence="4">Zinc ribbon domain-containing protein</fullName>
    </submittedName>
</protein>
<dbReference type="Pfam" id="PF02591">
    <property type="entry name" value="Zn_ribbon_9"/>
    <property type="match status" value="1"/>
</dbReference>
<dbReference type="PANTHER" id="PTHR39082">
    <property type="entry name" value="PHOSPHOLIPASE C-BETA-2-RELATED"/>
    <property type="match status" value="1"/>
</dbReference>
<sequence>MAKAPPAEQLRLLELQALDSRLNQLQRQAATARANPAIAELSSQLEGTDGDLVRAETALLDLERELTRSEDDVQSVVNRLERDQKRLDSGTGSPKDLIALQSEVASLTKRRSDLEDVELDIMERVETARGAKQSAQQLKDDARERLGAIEATRDAELATIAAEADSVKAKRAELAATFEASLLALYEKTLARRGVGAARLFHGTSEGSGMQLSPGDLADLRKAAEDDLVFCPDSGAILVRSAEWGN</sequence>
<feature type="coiled-coil region" evidence="1">
    <location>
        <begin position="15"/>
        <end position="152"/>
    </location>
</feature>